<dbReference type="RefSeq" id="XP_003329024.2">
    <property type="nucleotide sequence ID" value="XM_003328976.2"/>
</dbReference>
<name>E3KJY0_PUCGT</name>
<dbReference type="KEGG" id="pgr:PGTG_10764"/>
<dbReference type="VEuPathDB" id="FungiDB:PGTG_10764"/>
<proteinExistence type="predicted"/>
<accession>E3KJY0</accession>
<protein>
    <submittedName>
        <fullName evidence="3">Uncharacterized protein</fullName>
    </submittedName>
</protein>
<feature type="region of interest" description="Disordered" evidence="1">
    <location>
        <begin position="478"/>
        <end position="504"/>
    </location>
</feature>
<dbReference type="InParanoid" id="E3KJY0"/>
<dbReference type="OrthoDB" id="2506076at2759"/>
<dbReference type="AlphaFoldDB" id="E3KJY0"/>
<dbReference type="GeneID" id="10546274"/>
<dbReference type="EMBL" id="DS178291">
    <property type="protein sequence ID" value="EFP84605.2"/>
    <property type="molecule type" value="Genomic_DNA"/>
</dbReference>
<organism evidence="3 4">
    <name type="scientific">Puccinia graminis f. sp. tritici (strain CRL 75-36-700-3 / race SCCL)</name>
    <name type="common">Black stem rust fungus</name>
    <dbReference type="NCBI Taxonomy" id="418459"/>
    <lineage>
        <taxon>Eukaryota</taxon>
        <taxon>Fungi</taxon>
        <taxon>Dikarya</taxon>
        <taxon>Basidiomycota</taxon>
        <taxon>Pucciniomycotina</taxon>
        <taxon>Pucciniomycetes</taxon>
        <taxon>Pucciniales</taxon>
        <taxon>Pucciniaceae</taxon>
        <taxon>Puccinia</taxon>
    </lineage>
</organism>
<evidence type="ECO:0000256" key="1">
    <source>
        <dbReference type="SAM" id="MobiDB-lite"/>
    </source>
</evidence>
<keyword evidence="4" id="KW-1185">Reference proteome</keyword>
<keyword evidence="2" id="KW-0812">Transmembrane</keyword>
<evidence type="ECO:0000313" key="4">
    <source>
        <dbReference type="Proteomes" id="UP000008783"/>
    </source>
</evidence>
<feature type="transmembrane region" description="Helical" evidence="2">
    <location>
        <begin position="192"/>
        <end position="215"/>
    </location>
</feature>
<keyword evidence="2" id="KW-0472">Membrane</keyword>
<evidence type="ECO:0000256" key="2">
    <source>
        <dbReference type="SAM" id="Phobius"/>
    </source>
</evidence>
<reference key="1">
    <citation type="submission" date="2007-01" db="EMBL/GenBank/DDBJ databases">
        <title>The Genome Sequence of Puccinia graminis f. sp. tritici Strain CRL 75-36-700-3.</title>
        <authorList>
            <consortium name="The Broad Institute Genome Sequencing Platform"/>
            <person name="Birren B."/>
            <person name="Lander E."/>
            <person name="Galagan J."/>
            <person name="Nusbaum C."/>
            <person name="Devon K."/>
            <person name="Cuomo C."/>
            <person name="Jaffe D."/>
            <person name="Butler J."/>
            <person name="Alvarez P."/>
            <person name="Gnerre S."/>
            <person name="Grabherr M."/>
            <person name="Mauceli E."/>
            <person name="Brockman W."/>
            <person name="Young S."/>
            <person name="LaButti K."/>
            <person name="Sykes S."/>
            <person name="DeCaprio D."/>
            <person name="Crawford M."/>
            <person name="Koehrsen M."/>
            <person name="Engels R."/>
            <person name="Montgomery P."/>
            <person name="Pearson M."/>
            <person name="Howarth C."/>
            <person name="Larson L."/>
            <person name="White J."/>
            <person name="Zeng Q."/>
            <person name="Kodira C."/>
            <person name="Yandava C."/>
            <person name="Alvarado L."/>
            <person name="O'Leary S."/>
            <person name="Szabo L."/>
            <person name="Dean R."/>
            <person name="Schein J."/>
        </authorList>
    </citation>
    <scope>NUCLEOTIDE SEQUENCE</scope>
    <source>
        <strain>CRL 75-36-700-3</strain>
    </source>
</reference>
<dbReference type="HOGENOM" id="CLU_571246_0_0_1"/>
<feature type="compositionally biased region" description="Basic residues" evidence="1">
    <location>
        <begin position="10"/>
        <end position="26"/>
    </location>
</feature>
<sequence>MEKLSQLQVSHRHNHSPIRPTRHHSSRQLIPRPEIQAGATSPNRENNDIHSVPLGLKPSAASPITPVSTEEAHPVLSPPPVAPLPIPIIPPAPRESSPIPSPPLVAALPVTPPLPTVSVLPHSVTPTPAVQIASASPAPTTLAIASKPSPPLPSCSAGVNCSPTVVNVLSPAPHQTQGPHRLSANSNSSSGVIFFSCVAGIIVLCVLGAILSCALRRWRNKRQQRSDDRDAWQFLENSKDFPDLSHENKDEFSVKSSHFGNDSESQSNPTNFYPTLGFTSHVQQQNQQALARCHFADFQTQPPQHINSFVDEQGMNNFIDEQNMGWVAAPVPVSSQYHGVLLAPYGPNPEAVEAYQISGCAIPEPVFRKTSIAGNFGNRSTMYTLPSQALHSTCTRPASVVTRSNTTASNQETKLESLVRGTSLACSEQQSTVIEGPPQGMIDQSANLRATLRDAIHRKKDSDEELLDSLMLLWHDRNSEAPTGPARLQTPEISPPDHIETAKT</sequence>
<evidence type="ECO:0000313" key="3">
    <source>
        <dbReference type="EMBL" id="EFP84605.2"/>
    </source>
</evidence>
<keyword evidence="2" id="KW-1133">Transmembrane helix</keyword>
<feature type="region of interest" description="Disordered" evidence="1">
    <location>
        <begin position="1"/>
        <end position="50"/>
    </location>
</feature>
<feature type="compositionally biased region" description="Basic and acidic residues" evidence="1">
    <location>
        <begin position="495"/>
        <end position="504"/>
    </location>
</feature>
<gene>
    <name evidence="3" type="ORF">PGTG_10764</name>
</gene>
<dbReference type="Proteomes" id="UP000008783">
    <property type="component" value="Unassembled WGS sequence"/>
</dbReference>
<reference evidence="4" key="2">
    <citation type="journal article" date="2011" name="Proc. Natl. Acad. Sci. U.S.A.">
        <title>Obligate biotrophy features unraveled by the genomic analysis of rust fungi.</title>
        <authorList>
            <person name="Duplessis S."/>
            <person name="Cuomo C.A."/>
            <person name="Lin Y.-C."/>
            <person name="Aerts A."/>
            <person name="Tisserant E."/>
            <person name="Veneault-Fourrey C."/>
            <person name="Joly D.L."/>
            <person name="Hacquard S."/>
            <person name="Amselem J."/>
            <person name="Cantarel B.L."/>
            <person name="Chiu R."/>
            <person name="Coutinho P.M."/>
            <person name="Feau N."/>
            <person name="Field M."/>
            <person name="Frey P."/>
            <person name="Gelhaye E."/>
            <person name="Goldberg J."/>
            <person name="Grabherr M.G."/>
            <person name="Kodira C.D."/>
            <person name="Kohler A."/>
            <person name="Kuees U."/>
            <person name="Lindquist E.A."/>
            <person name="Lucas S.M."/>
            <person name="Mago R."/>
            <person name="Mauceli E."/>
            <person name="Morin E."/>
            <person name="Murat C."/>
            <person name="Pangilinan J.L."/>
            <person name="Park R."/>
            <person name="Pearson M."/>
            <person name="Quesneville H."/>
            <person name="Rouhier N."/>
            <person name="Sakthikumar S."/>
            <person name="Salamov A.A."/>
            <person name="Schmutz J."/>
            <person name="Selles B."/>
            <person name="Shapiro H."/>
            <person name="Tanguay P."/>
            <person name="Tuskan G.A."/>
            <person name="Henrissat B."/>
            <person name="Van de Peer Y."/>
            <person name="Rouze P."/>
            <person name="Ellis J.G."/>
            <person name="Dodds P.N."/>
            <person name="Schein J.E."/>
            <person name="Zhong S."/>
            <person name="Hamelin R.C."/>
            <person name="Grigoriev I.V."/>
            <person name="Szabo L.J."/>
            <person name="Martin F."/>
        </authorList>
    </citation>
    <scope>NUCLEOTIDE SEQUENCE [LARGE SCALE GENOMIC DNA]</scope>
    <source>
        <strain evidence="4">CRL 75-36-700-3 / race SCCL</strain>
    </source>
</reference>